<gene>
    <name evidence="1" type="ORF">ADUPG1_012909</name>
</gene>
<sequence>MYGYLFPYSRCHPFLSIHPPELEGSVFRCLQCDIQECTRGVRCEDNMLVYCDLYAILADSKQHNIYSGLGHMCLASSWKDVFMGFEGPKRISPEGNPSLLHVHRIDFSPYQHMMADVMHLELQRIGKDYTRRVLTAIFKPEKVASIDARIGCSKSFTTDPEINAVAISDGISMLPFALSNDYDLREEAGIAFESYWDVEDTEEREEPDT</sequence>
<dbReference type="Proteomes" id="UP001057375">
    <property type="component" value="Unassembled WGS sequence"/>
</dbReference>
<protein>
    <submittedName>
        <fullName evidence="1">Uncharacterized protein</fullName>
    </submittedName>
</protein>
<keyword evidence="2" id="KW-1185">Reference proteome</keyword>
<evidence type="ECO:0000313" key="2">
    <source>
        <dbReference type="Proteomes" id="UP001057375"/>
    </source>
</evidence>
<reference evidence="1" key="1">
    <citation type="submission" date="2022-03" db="EMBL/GenBank/DDBJ databases">
        <title>Draft genome sequence of Aduncisulcus paluster, a free-living microaerophilic Fornicata.</title>
        <authorList>
            <person name="Yuyama I."/>
            <person name="Kume K."/>
            <person name="Tamura T."/>
            <person name="Inagaki Y."/>
            <person name="Hashimoto T."/>
        </authorList>
    </citation>
    <scope>NUCLEOTIDE SEQUENCE</scope>
    <source>
        <strain evidence="1">NY0171</strain>
    </source>
</reference>
<comment type="caution">
    <text evidence="1">The sequence shown here is derived from an EMBL/GenBank/DDBJ whole genome shotgun (WGS) entry which is preliminary data.</text>
</comment>
<proteinExistence type="predicted"/>
<organism evidence="1 2">
    <name type="scientific">Aduncisulcus paluster</name>
    <dbReference type="NCBI Taxonomy" id="2918883"/>
    <lineage>
        <taxon>Eukaryota</taxon>
        <taxon>Metamonada</taxon>
        <taxon>Carpediemonas-like organisms</taxon>
        <taxon>Aduncisulcus</taxon>
    </lineage>
</organism>
<evidence type="ECO:0000313" key="1">
    <source>
        <dbReference type="EMBL" id="GKT25012.1"/>
    </source>
</evidence>
<dbReference type="EMBL" id="BQXS01012559">
    <property type="protein sequence ID" value="GKT25012.1"/>
    <property type="molecule type" value="Genomic_DNA"/>
</dbReference>
<accession>A0ABQ5K130</accession>
<name>A0ABQ5K130_9EUKA</name>